<feature type="transmembrane region" description="Helical" evidence="6">
    <location>
        <begin position="256"/>
        <end position="276"/>
    </location>
</feature>
<dbReference type="Proteomes" id="UP001144297">
    <property type="component" value="Unassembled WGS sequence"/>
</dbReference>
<proteinExistence type="predicted"/>
<evidence type="ECO:0000259" key="7">
    <source>
        <dbReference type="PROSITE" id="PS51007"/>
    </source>
</evidence>
<dbReference type="GO" id="GO:0020037">
    <property type="term" value="F:heme binding"/>
    <property type="evidence" value="ECO:0007669"/>
    <property type="project" value="InterPro"/>
</dbReference>
<evidence type="ECO:0000313" key="9">
    <source>
        <dbReference type="Proteomes" id="UP001144297"/>
    </source>
</evidence>
<evidence type="ECO:0000256" key="6">
    <source>
        <dbReference type="SAM" id="Phobius"/>
    </source>
</evidence>
<dbReference type="InterPro" id="IPR009056">
    <property type="entry name" value="Cyt_c-like_dom"/>
</dbReference>
<comment type="caution">
    <text evidence="8">The sequence shown here is derived from an EMBL/GenBank/DDBJ whole genome shotgun (WGS) entry which is preliminary data.</text>
</comment>
<dbReference type="SUPFAM" id="SSF48695">
    <property type="entry name" value="Multiheme cytochromes"/>
    <property type="match status" value="1"/>
</dbReference>
<dbReference type="InterPro" id="IPR036909">
    <property type="entry name" value="Cyt_c-like_dom_sf"/>
</dbReference>
<accession>A0A9W6LLZ3</accession>
<feature type="transmembrane region" description="Helical" evidence="6">
    <location>
        <begin position="178"/>
        <end position="198"/>
    </location>
</feature>
<keyword evidence="6" id="KW-0812">Transmembrane</keyword>
<protein>
    <submittedName>
        <fullName evidence="8">Cytochrome c family protein</fullName>
    </submittedName>
</protein>
<keyword evidence="2 5" id="KW-0479">Metal-binding</keyword>
<dbReference type="InterPro" id="IPR051829">
    <property type="entry name" value="Multiheme_Cytochr_ET"/>
</dbReference>
<feature type="transmembrane region" description="Helical" evidence="6">
    <location>
        <begin position="61"/>
        <end position="83"/>
    </location>
</feature>
<dbReference type="PANTHER" id="PTHR35038">
    <property type="entry name" value="DISSIMILATORY SULFITE REDUCTASE SIRA"/>
    <property type="match status" value="1"/>
</dbReference>
<evidence type="ECO:0000256" key="4">
    <source>
        <dbReference type="ARBA" id="ARBA00023004"/>
    </source>
</evidence>
<feature type="transmembrane region" description="Helical" evidence="6">
    <location>
        <begin position="285"/>
        <end position="304"/>
    </location>
</feature>
<feature type="transmembrane region" description="Helical" evidence="6">
    <location>
        <begin position="132"/>
        <end position="158"/>
    </location>
</feature>
<evidence type="ECO:0000256" key="5">
    <source>
        <dbReference type="PROSITE-ProRule" id="PRU00433"/>
    </source>
</evidence>
<dbReference type="PANTHER" id="PTHR35038:SF8">
    <property type="entry name" value="C-TYPE POLYHEME CYTOCHROME OMCC"/>
    <property type="match status" value="1"/>
</dbReference>
<dbReference type="AlphaFoldDB" id="A0A9W6LLZ3"/>
<keyword evidence="3" id="KW-0732">Signal</keyword>
<feature type="transmembrane region" description="Helical" evidence="6">
    <location>
        <begin position="219"/>
        <end position="236"/>
    </location>
</feature>
<dbReference type="PROSITE" id="PS51007">
    <property type="entry name" value="CYTC"/>
    <property type="match status" value="1"/>
</dbReference>
<evidence type="ECO:0000256" key="3">
    <source>
        <dbReference type="ARBA" id="ARBA00022729"/>
    </source>
</evidence>
<dbReference type="SUPFAM" id="SSF46626">
    <property type="entry name" value="Cytochrome c"/>
    <property type="match status" value="1"/>
</dbReference>
<sequence>MNYPVWELYYFNSGTLVAIIAVFHVFISHFAVGGGIFLWLTDLKSVREGNISLRQYVHKHIWFFLLLTMVFGGVTGVGIWFIIALSSPWATSLLIHTFVFAWAIEWVFFIVEIVSLLIYHYKFETLSNKNRLRIAFIYATSAWLSLFVINGIITFMLTPGQWLRTHSFWDGFFNPTNLPGLVFRTAICIMFAGLFGFVTAVFEKEDKLRQEFLRYCVKWLYIPLPFLFISGLWYFYSIPENARLTNFMLNKQTANAVNIFITASVILYLLSLILVFKASKLLHRIAVFVLLLVGLLWMAGFEYMREYARKPYVIYGYMYSPSIIVSDEEKLNKEGFLKNAKWTTIREVTEENKLIAGRELFNLQCLSCHTIKGVKNDIVEKTKGLTYLGVLSQLYGQGKILDYMPKFIGNETEMKALATFIVSLHGDKEKKLTEFKPKEEDIAIPPFDSQKDEYVLLAWSSLGEKCVTDSDRWFSFLYPGSSFQAILIKRGRKPEIVSEGVEIHYKVQKGYESPSMHSDFWKYSQSLKGKKIPENVGLTGKALKGVLEYDKGKKIFSAEGIPVLPYRDDGVFNPYPIFEVKAVDKATGKILQTTKFVVPVSTELKCFECHGGGPRWNGISGISDETARNILRVHDKNNGTKLLESALKGKPQMCQKCHEDFIVKSEGVKGHNSFSASMHGWHANYIPWKDERACNLCHPNDAKGNTRCNRDIHAKLGIGCTQCHGRLDEHASSILFSQQGTRTSKLLLRNLKPDTLISEITPRKPWIQQPDCLNCHVGFQKPKENVKAFNKWTIDVSELYRNKKDNTGKIPCIACHSSPHATYPSFNEYGKNRDNIQPIQYQRTPMPISSEMKCEVCHKVKIQGNYHHANMIRAFRNKKALPQ</sequence>
<gene>
    <name evidence="8" type="ORF">TISLANDTSLP1_20580</name>
</gene>
<name>A0A9W6LLZ3_9BACT</name>
<evidence type="ECO:0000256" key="2">
    <source>
        <dbReference type="ARBA" id="ARBA00022723"/>
    </source>
</evidence>
<dbReference type="GO" id="GO:0009055">
    <property type="term" value="F:electron transfer activity"/>
    <property type="evidence" value="ECO:0007669"/>
    <property type="project" value="InterPro"/>
</dbReference>
<keyword evidence="4 5" id="KW-0408">Iron</keyword>
<feature type="transmembrane region" description="Helical" evidence="6">
    <location>
        <begin position="95"/>
        <end position="120"/>
    </location>
</feature>
<evidence type="ECO:0000256" key="1">
    <source>
        <dbReference type="ARBA" id="ARBA00022617"/>
    </source>
</evidence>
<keyword evidence="9" id="KW-1185">Reference proteome</keyword>
<keyword evidence="6" id="KW-0472">Membrane</keyword>
<dbReference type="EMBL" id="BSDX01000001">
    <property type="protein sequence ID" value="GLI54365.1"/>
    <property type="molecule type" value="Genomic_DNA"/>
</dbReference>
<evidence type="ECO:0000313" key="8">
    <source>
        <dbReference type="EMBL" id="GLI54365.1"/>
    </source>
</evidence>
<reference evidence="8" key="1">
    <citation type="submission" date="2022-12" db="EMBL/GenBank/DDBJ databases">
        <title>Reference genome sequencing for broad-spectrum identification of bacterial and archaeal isolates by mass spectrometry.</title>
        <authorList>
            <person name="Sekiguchi Y."/>
            <person name="Tourlousse D.M."/>
        </authorList>
    </citation>
    <scope>NUCLEOTIDE SEQUENCE</scope>
    <source>
        <strain evidence="8">TSL-P1</strain>
    </source>
</reference>
<feature type="domain" description="Cytochrome c" evidence="7">
    <location>
        <begin position="352"/>
        <end position="451"/>
    </location>
</feature>
<keyword evidence="6" id="KW-1133">Transmembrane helix</keyword>
<feature type="transmembrane region" description="Helical" evidence="6">
    <location>
        <begin position="16"/>
        <end position="40"/>
    </location>
</feature>
<dbReference type="Gene3D" id="1.10.1130.10">
    <property type="entry name" value="Flavocytochrome C3, Chain A"/>
    <property type="match status" value="1"/>
</dbReference>
<dbReference type="InterPro" id="IPR036280">
    <property type="entry name" value="Multihaem_cyt_sf"/>
</dbReference>
<organism evidence="8 9">
    <name type="scientific">Thermodesulfovibrio yellowstonii</name>
    <dbReference type="NCBI Taxonomy" id="28262"/>
    <lineage>
        <taxon>Bacteria</taxon>
        <taxon>Pseudomonadati</taxon>
        <taxon>Nitrospirota</taxon>
        <taxon>Thermodesulfovibrionia</taxon>
        <taxon>Thermodesulfovibrionales</taxon>
        <taxon>Thermodesulfovibrionaceae</taxon>
        <taxon>Thermodesulfovibrio</taxon>
    </lineage>
</organism>
<dbReference type="GO" id="GO:0046872">
    <property type="term" value="F:metal ion binding"/>
    <property type="evidence" value="ECO:0007669"/>
    <property type="project" value="UniProtKB-KW"/>
</dbReference>
<keyword evidence="1 5" id="KW-0349">Heme</keyword>